<dbReference type="STRING" id="294746.A5DKU7"/>
<dbReference type="UniPathway" id="UPA00378"/>
<comment type="subcellular location">
    <subcellularLocation>
        <location evidence="1 12">Endoplasmic reticulum membrane</location>
        <topology evidence="1 12">Multi-pass membrane protein</topology>
    </subcellularLocation>
</comment>
<evidence type="ECO:0000256" key="12">
    <source>
        <dbReference type="RuleBase" id="RU363075"/>
    </source>
</evidence>
<evidence type="ECO:0000313" key="15">
    <source>
        <dbReference type="Proteomes" id="UP000001997"/>
    </source>
</evidence>
<dbReference type="GeneID" id="5126425"/>
<feature type="transmembrane region" description="Helical" evidence="12">
    <location>
        <begin position="185"/>
        <end position="211"/>
    </location>
</feature>
<evidence type="ECO:0000256" key="4">
    <source>
        <dbReference type="ARBA" id="ARBA00022676"/>
    </source>
</evidence>
<keyword evidence="13" id="KW-0732">Signal</keyword>
<feature type="transmembrane region" description="Helical" evidence="12">
    <location>
        <begin position="138"/>
        <end position="155"/>
    </location>
</feature>
<keyword evidence="6 12" id="KW-0812">Transmembrane</keyword>
<organism evidence="14 15">
    <name type="scientific">Meyerozyma guilliermondii (strain ATCC 6260 / CBS 566 / DSM 6381 / JCM 1539 / NBRC 10279 / NRRL Y-324)</name>
    <name type="common">Yeast</name>
    <name type="synonym">Candida guilliermondii</name>
    <dbReference type="NCBI Taxonomy" id="294746"/>
    <lineage>
        <taxon>Eukaryota</taxon>
        <taxon>Fungi</taxon>
        <taxon>Dikarya</taxon>
        <taxon>Ascomycota</taxon>
        <taxon>Saccharomycotina</taxon>
        <taxon>Pichiomycetes</taxon>
        <taxon>Debaryomycetaceae</taxon>
        <taxon>Meyerozyma</taxon>
    </lineage>
</organism>
<dbReference type="GO" id="GO:0006488">
    <property type="term" value="P:dolichol-linked oligosaccharide biosynthetic process"/>
    <property type="evidence" value="ECO:0007669"/>
    <property type="project" value="EnsemblFungi"/>
</dbReference>
<evidence type="ECO:0000256" key="1">
    <source>
        <dbReference type="ARBA" id="ARBA00004477"/>
    </source>
</evidence>
<keyword evidence="4 12" id="KW-0328">Glycosyltransferase</keyword>
<feature type="signal peptide" evidence="13">
    <location>
        <begin position="1"/>
        <end position="27"/>
    </location>
</feature>
<feature type="transmembrane region" description="Helical" evidence="12">
    <location>
        <begin position="67"/>
        <end position="87"/>
    </location>
</feature>
<evidence type="ECO:0000256" key="11">
    <source>
        <dbReference type="ARBA" id="ARBA00048899"/>
    </source>
</evidence>
<dbReference type="HOGENOM" id="CLU_008917_4_0_1"/>
<keyword evidence="8 12" id="KW-1133">Transmembrane helix</keyword>
<evidence type="ECO:0000256" key="7">
    <source>
        <dbReference type="ARBA" id="ARBA00022824"/>
    </source>
</evidence>
<dbReference type="eggNOG" id="KOG2516">
    <property type="taxonomic scope" value="Eukaryota"/>
</dbReference>
<proteinExistence type="inferred from homology"/>
<name>A5DKU7_PICGU</name>
<feature type="transmembrane region" description="Helical" evidence="12">
    <location>
        <begin position="217"/>
        <end position="240"/>
    </location>
</feature>
<dbReference type="PANTHER" id="PTHR22760">
    <property type="entry name" value="GLYCOSYLTRANSFERASE"/>
    <property type="match status" value="1"/>
</dbReference>
<evidence type="ECO:0000256" key="3">
    <source>
        <dbReference type="ARBA" id="ARBA00007063"/>
    </source>
</evidence>
<sequence length="614" mass="69308">MAKIRILDACVLLVIILFMGMAPYTKVEESFNIQAIHDILNYGFYPYQVVEKNYDHISFPGAVPRSFVGSLVIAAIAKVILFPLSLVGIDLMKTDSSQLTLQMLVRGILGLANGLMLIRFRDQLNQVVFIERKHKRGVTGFWFTLLVLSQFHLLFYSSRTLPNFIALPVVNFAFSKLISGDITGLTWLAFVGVVLRLEVGILGGIIALMSSLGFGNYSFSFCTFLLFSGAFVGLATSFFIDSYFWGRLCVPELEAFFFNVIQGKAAQWGTHPFSAYFTELLWKLFKPPIVLLLLPSGLLSDPADDGTNPFSKKTPSITHPSRNSLRILTLSCLTYVFVMSFQPHKEWRFIIYVVPVFMMSAANALASFQRQASKGFLSKLLVFVLFVGICSSILLSFLMSFVSSFNYPGGDVIQYANHYMLEHPGVAHLDVEPCMTGITKFTEVHSPSVQFDKTEDAKKLSELWDSFSLLVTEKRLSNRVYNESSISFDGSSWTMIYSAKKFEAISMRPLFFLVQQNQKDKSVLPAFLLQVLNELTHGRIDTVKHLLEAMVVRSDYLYVYKRIKPDSQQASSNHLIQESVEQKEKVEETKDLDFDKVGEKLNNEIDDLEGVYTN</sequence>
<dbReference type="VEuPathDB" id="FungiDB:PGUG_03898"/>
<protein>
    <recommendedName>
        <fullName evidence="12">Mannosyltransferase</fullName>
        <ecNumber evidence="12">2.4.1.-</ecNumber>
    </recommendedName>
</protein>
<feature type="transmembrane region" description="Helical" evidence="12">
    <location>
        <begin position="349"/>
        <end position="368"/>
    </location>
</feature>
<keyword evidence="15" id="KW-1185">Reference proteome</keyword>
<comment type="similarity">
    <text evidence="3 12">Belongs to the glycosyltransferase 22 family.</text>
</comment>
<accession>A5DKU7</accession>
<keyword evidence="5" id="KW-0808">Transferase</keyword>
<evidence type="ECO:0000256" key="2">
    <source>
        <dbReference type="ARBA" id="ARBA00004922"/>
    </source>
</evidence>
<keyword evidence="7 12" id="KW-0256">Endoplasmic reticulum</keyword>
<dbReference type="RefSeq" id="XP_001484517.2">
    <property type="nucleotide sequence ID" value="XM_001484467.1"/>
</dbReference>
<evidence type="ECO:0000256" key="8">
    <source>
        <dbReference type="ARBA" id="ARBA00022989"/>
    </source>
</evidence>
<evidence type="ECO:0000256" key="5">
    <source>
        <dbReference type="ARBA" id="ARBA00022679"/>
    </source>
</evidence>
<comment type="catalytic activity">
    <reaction evidence="11">
        <text>an alpha-D-Man-(1-&gt;2)-alpha-D-Man-(1-&gt;2)-alpha-D-Man-(1-&gt;3)-[alpha-D-Man-(1-&gt;2)-alpha-D-Man-(1-&gt;3)-alpha-D-Man-(1-&gt;6)]-beta-D-Man-(1-&gt;4)-beta-D-GlcNAc-(1-&gt;4)-alpha-D-GlcNAc-diphospho-di-trans,poly-cis-dolichol + a di-trans,poly-cis-dolichyl beta-D-mannosyl phosphate = an alpha-D-Man-(1-&gt;2)-alpha-D-Man-(1-&gt;2)-alpha-D-Man-(1-&gt;3)-[alpha-D-Man-(1-&gt;2)-alpha-D-Man-(1-&gt;3)-[alpha-D-Man-(1-&gt;6)]-alpha-D-Man-(1-&gt;6)]-beta-D-Man-(1-&gt;4)-beta-D-GlcNAc-(1-&gt;4)-alpha-D-GlcNAc-diphospho-di-trans,poly-cis-dolichol + a di-trans,poly-cis-dolichyl phosphate + H(+)</text>
        <dbReference type="Rhea" id="RHEA:29535"/>
        <dbReference type="Rhea" id="RHEA-COMP:19498"/>
        <dbReference type="Rhea" id="RHEA-COMP:19501"/>
        <dbReference type="Rhea" id="RHEA-COMP:19518"/>
        <dbReference type="Rhea" id="RHEA-COMP:19519"/>
        <dbReference type="ChEBI" id="CHEBI:15378"/>
        <dbReference type="ChEBI" id="CHEBI:57683"/>
        <dbReference type="ChEBI" id="CHEBI:58211"/>
        <dbReference type="ChEBI" id="CHEBI:132517"/>
        <dbReference type="ChEBI" id="CHEBI:132519"/>
        <dbReference type="EC" id="2.4.1.260"/>
    </reaction>
    <physiologicalReaction direction="left-to-right" evidence="11">
        <dbReference type="Rhea" id="RHEA:29536"/>
    </physiologicalReaction>
</comment>
<comment type="function">
    <text evidence="10">Mannosyltransferase that operates in the biosynthetic pathway of dolichol-linked oligosaccharides, the glycan precursors employed in protein asparagine (N)-glycosylation. The assembly of dolichol-linked oligosaccharides begins on the cytosolic side of the endoplasmic reticulum membrane and finishes in its lumen. The sequential addition of sugars to dolichol pyrophosphate produces dolichol-linked oligosaccharides containing fourteen sugars, including two GlcNAcs, nine mannoses and three glucoses. Once assembled, the oligosaccharide is transferred from the lipid to nascent proteins by oligosaccharyltransferases. In the lumen of the endoplasmic reticulum, adds the eighth mannose residue in an alpha-1,6 linkage onto Man(7)GlcNAc(2)-PP-dolichol to produce Man(8)GlcNAc(2)-PP-dolichol.</text>
</comment>
<keyword evidence="9 12" id="KW-0472">Membrane</keyword>
<dbReference type="GO" id="GO:0005789">
    <property type="term" value="C:endoplasmic reticulum membrane"/>
    <property type="evidence" value="ECO:0007669"/>
    <property type="project" value="UniProtKB-SubCell"/>
</dbReference>
<dbReference type="EC" id="2.4.1.-" evidence="12"/>
<evidence type="ECO:0000313" key="14">
    <source>
        <dbReference type="EMBL" id="EDK39800.2"/>
    </source>
</evidence>
<dbReference type="EMBL" id="CH408158">
    <property type="protein sequence ID" value="EDK39800.2"/>
    <property type="molecule type" value="Genomic_DNA"/>
</dbReference>
<dbReference type="OMA" id="MIRYLTF"/>
<dbReference type="KEGG" id="pgu:PGUG_03898"/>
<dbReference type="InterPro" id="IPR005599">
    <property type="entry name" value="GPI_mannosylTrfase"/>
</dbReference>
<gene>
    <name evidence="14" type="ORF">PGUG_03898</name>
</gene>
<dbReference type="FunCoup" id="A5DKU7">
    <property type="interactions" value="402"/>
</dbReference>
<dbReference type="OrthoDB" id="19039at2759"/>
<feature type="transmembrane region" description="Helical" evidence="12">
    <location>
        <begin position="99"/>
        <end position="118"/>
    </location>
</feature>
<evidence type="ECO:0000256" key="10">
    <source>
        <dbReference type="ARBA" id="ARBA00044721"/>
    </source>
</evidence>
<evidence type="ECO:0000256" key="13">
    <source>
        <dbReference type="SAM" id="SignalP"/>
    </source>
</evidence>
<reference evidence="14 15" key="1">
    <citation type="journal article" date="2009" name="Nature">
        <title>Evolution of pathogenicity and sexual reproduction in eight Candida genomes.</title>
        <authorList>
            <person name="Butler G."/>
            <person name="Rasmussen M.D."/>
            <person name="Lin M.F."/>
            <person name="Santos M.A."/>
            <person name="Sakthikumar S."/>
            <person name="Munro C.A."/>
            <person name="Rheinbay E."/>
            <person name="Grabherr M."/>
            <person name="Forche A."/>
            <person name="Reedy J.L."/>
            <person name="Agrafioti I."/>
            <person name="Arnaud M.B."/>
            <person name="Bates S."/>
            <person name="Brown A.J."/>
            <person name="Brunke S."/>
            <person name="Costanzo M.C."/>
            <person name="Fitzpatrick D.A."/>
            <person name="de Groot P.W."/>
            <person name="Harris D."/>
            <person name="Hoyer L.L."/>
            <person name="Hube B."/>
            <person name="Klis F.M."/>
            <person name="Kodira C."/>
            <person name="Lennard N."/>
            <person name="Logue M.E."/>
            <person name="Martin R."/>
            <person name="Neiman A.M."/>
            <person name="Nikolaou E."/>
            <person name="Quail M.A."/>
            <person name="Quinn J."/>
            <person name="Santos M.C."/>
            <person name="Schmitzberger F.F."/>
            <person name="Sherlock G."/>
            <person name="Shah P."/>
            <person name="Silverstein K.A."/>
            <person name="Skrzypek M.S."/>
            <person name="Soll D."/>
            <person name="Staggs R."/>
            <person name="Stansfield I."/>
            <person name="Stumpf M.P."/>
            <person name="Sudbery P.E."/>
            <person name="Srikantha T."/>
            <person name="Zeng Q."/>
            <person name="Berman J."/>
            <person name="Berriman M."/>
            <person name="Heitman J."/>
            <person name="Gow N.A."/>
            <person name="Lorenz M.C."/>
            <person name="Birren B.W."/>
            <person name="Kellis M."/>
            <person name="Cuomo C.A."/>
        </authorList>
    </citation>
    <scope>NUCLEOTIDE SEQUENCE [LARGE SCALE GENOMIC DNA]</scope>
    <source>
        <strain evidence="15">ATCC 6260 / CBS 566 / DSM 6381 / JCM 1539 / NBRC 10279 / NRRL Y-324</strain>
    </source>
</reference>
<dbReference type="GO" id="GO:0052917">
    <property type="term" value="F:dol-P-Man:Man(7)GlcNAc(2)-PP-Dol alpha-1,6-mannosyltransferase activity"/>
    <property type="evidence" value="ECO:0007669"/>
    <property type="project" value="UniProtKB-EC"/>
</dbReference>
<feature type="chain" id="PRO_5002681081" description="Mannosyltransferase" evidence="13">
    <location>
        <begin position="28"/>
        <end position="614"/>
    </location>
</feature>
<feature type="transmembrane region" description="Helical" evidence="12">
    <location>
        <begin position="380"/>
        <end position="402"/>
    </location>
</feature>
<dbReference type="PANTHER" id="PTHR22760:SF1">
    <property type="entry name" value="DOL-P-MAN:MAN(7)GLCNAC(2)-PP-DOL ALPHA-1,6-MANNOSYLTRANSFERASE"/>
    <property type="match status" value="1"/>
</dbReference>
<dbReference type="Proteomes" id="UP000001997">
    <property type="component" value="Unassembled WGS sequence"/>
</dbReference>
<dbReference type="InParanoid" id="A5DKU7"/>
<evidence type="ECO:0000256" key="9">
    <source>
        <dbReference type="ARBA" id="ARBA00023136"/>
    </source>
</evidence>
<dbReference type="Pfam" id="PF03901">
    <property type="entry name" value="Glyco_transf_22"/>
    <property type="match status" value="1"/>
</dbReference>
<evidence type="ECO:0000256" key="6">
    <source>
        <dbReference type="ARBA" id="ARBA00022692"/>
    </source>
</evidence>
<dbReference type="AlphaFoldDB" id="A5DKU7"/>
<comment type="pathway">
    <text evidence="2">Protein modification; protein glycosylation.</text>
</comment>